<keyword evidence="2" id="KW-1185">Reference proteome</keyword>
<evidence type="ECO:0000313" key="1">
    <source>
        <dbReference type="EMBL" id="KAI8553196.1"/>
    </source>
</evidence>
<name>A0ACC0NIV1_RHOML</name>
<sequence length="287" mass="31621">MPNFQFRTNLPFNFPHFTDCPGLPNSRLQTPTPSTSPEGTTTTALSKLQQPTTRPPRRRSQLIPDDALSLLAHGQLLSIVQSTALRHPDVLNAFGTNGHMRFSAGLPNSRLQTPTPSTSPEGTTTTALSKLQQPTTRPPRRRSQLIPDDALSLLAHGQLLSIVQSTALRHPDVLNAFRTNGHLRFSAGFLYYAASGYWISGYCGLKVVFAGVLLVSSPAPFVVVDFCVFRRCRRDCDSDHRDSNTIQSVVVFRLHNCCMSLESQSLGDAAKEGKEKKRNEIPEQGLK</sequence>
<dbReference type="Proteomes" id="UP001062846">
    <property type="component" value="Chromosome 6"/>
</dbReference>
<reference evidence="1" key="1">
    <citation type="submission" date="2022-02" db="EMBL/GenBank/DDBJ databases">
        <title>Plant Genome Project.</title>
        <authorList>
            <person name="Zhang R.-G."/>
        </authorList>
    </citation>
    <scope>NUCLEOTIDE SEQUENCE</scope>
    <source>
        <strain evidence="1">AT1</strain>
    </source>
</reference>
<comment type="caution">
    <text evidence="1">The sequence shown here is derived from an EMBL/GenBank/DDBJ whole genome shotgun (WGS) entry which is preliminary data.</text>
</comment>
<gene>
    <name evidence="1" type="ORF">RHMOL_Rhmol06G0325400</name>
</gene>
<accession>A0ACC0NIV1</accession>
<protein>
    <submittedName>
        <fullName evidence="1">Uncharacterized protein</fullName>
    </submittedName>
</protein>
<proteinExistence type="predicted"/>
<organism evidence="1 2">
    <name type="scientific">Rhododendron molle</name>
    <name type="common">Chinese azalea</name>
    <name type="synonym">Azalea mollis</name>
    <dbReference type="NCBI Taxonomy" id="49168"/>
    <lineage>
        <taxon>Eukaryota</taxon>
        <taxon>Viridiplantae</taxon>
        <taxon>Streptophyta</taxon>
        <taxon>Embryophyta</taxon>
        <taxon>Tracheophyta</taxon>
        <taxon>Spermatophyta</taxon>
        <taxon>Magnoliopsida</taxon>
        <taxon>eudicotyledons</taxon>
        <taxon>Gunneridae</taxon>
        <taxon>Pentapetalae</taxon>
        <taxon>asterids</taxon>
        <taxon>Ericales</taxon>
        <taxon>Ericaceae</taxon>
        <taxon>Ericoideae</taxon>
        <taxon>Rhodoreae</taxon>
        <taxon>Rhododendron</taxon>
    </lineage>
</organism>
<dbReference type="EMBL" id="CM046393">
    <property type="protein sequence ID" value="KAI8553196.1"/>
    <property type="molecule type" value="Genomic_DNA"/>
</dbReference>
<evidence type="ECO:0000313" key="2">
    <source>
        <dbReference type="Proteomes" id="UP001062846"/>
    </source>
</evidence>